<feature type="region of interest" description="Disordered" evidence="16">
    <location>
        <begin position="1"/>
        <end position="25"/>
    </location>
</feature>
<dbReference type="GO" id="GO:0031418">
    <property type="term" value="F:L-ascorbic acid binding"/>
    <property type="evidence" value="ECO:0007669"/>
    <property type="project" value="InterPro"/>
</dbReference>
<evidence type="ECO:0000256" key="15">
    <source>
        <dbReference type="ARBA" id="ARBA00049169"/>
    </source>
</evidence>
<keyword evidence="10" id="KW-1133">Transmembrane helix</keyword>
<dbReference type="FunFam" id="2.60.120.620:FF:000002">
    <property type="entry name" value="Prolyl 4-hydroxylase 4"/>
    <property type="match status" value="1"/>
</dbReference>
<keyword evidence="7" id="KW-0256">Endoplasmic reticulum</keyword>
<organism evidence="18">
    <name type="scientific">Lotus japonicus</name>
    <name type="common">Lotus corniculatus var. japonicus</name>
    <dbReference type="NCBI Taxonomy" id="34305"/>
    <lineage>
        <taxon>Eukaryota</taxon>
        <taxon>Viridiplantae</taxon>
        <taxon>Streptophyta</taxon>
        <taxon>Embryophyta</taxon>
        <taxon>Tracheophyta</taxon>
        <taxon>Spermatophyta</taxon>
        <taxon>Magnoliopsida</taxon>
        <taxon>eudicotyledons</taxon>
        <taxon>Gunneridae</taxon>
        <taxon>Pentapetalae</taxon>
        <taxon>rosids</taxon>
        <taxon>fabids</taxon>
        <taxon>Fabales</taxon>
        <taxon>Fabaceae</taxon>
        <taxon>Papilionoideae</taxon>
        <taxon>50 kb inversion clade</taxon>
        <taxon>NPAAA clade</taxon>
        <taxon>Hologalegina</taxon>
        <taxon>robinioid clade</taxon>
        <taxon>Loteae</taxon>
        <taxon>Lotus</taxon>
    </lineage>
</organism>
<comment type="catalytic activity">
    <reaction evidence="15">
        <text>L-prolyl-[collagen] + 2-oxoglutarate + O2 = trans-4-hydroxy-L-prolyl-[collagen] + succinate + CO2</text>
        <dbReference type="Rhea" id="RHEA:18945"/>
        <dbReference type="Rhea" id="RHEA-COMP:11676"/>
        <dbReference type="Rhea" id="RHEA-COMP:11680"/>
        <dbReference type="ChEBI" id="CHEBI:15379"/>
        <dbReference type="ChEBI" id="CHEBI:16526"/>
        <dbReference type="ChEBI" id="CHEBI:16810"/>
        <dbReference type="ChEBI" id="CHEBI:30031"/>
        <dbReference type="ChEBI" id="CHEBI:50342"/>
        <dbReference type="ChEBI" id="CHEBI:61965"/>
        <dbReference type="EC" id="1.14.11.2"/>
    </reaction>
</comment>
<evidence type="ECO:0000256" key="9">
    <source>
        <dbReference type="ARBA" id="ARBA00022968"/>
    </source>
</evidence>
<dbReference type="GO" id="GO:0005789">
    <property type="term" value="C:endoplasmic reticulum membrane"/>
    <property type="evidence" value="ECO:0007669"/>
    <property type="project" value="UniProtKB-SubCell"/>
</dbReference>
<evidence type="ECO:0000259" key="17">
    <source>
        <dbReference type="PROSITE" id="PS51471"/>
    </source>
</evidence>
<evidence type="ECO:0000256" key="14">
    <source>
        <dbReference type="ARBA" id="ARBA00023180"/>
    </source>
</evidence>
<dbReference type="InterPro" id="IPR006620">
    <property type="entry name" value="Pro_4_hyd_alph"/>
</dbReference>
<dbReference type="InterPro" id="IPR044862">
    <property type="entry name" value="Pro_4_hyd_alph_FE2OG_OXY"/>
</dbReference>
<comment type="cofactor">
    <cofactor evidence="1">
        <name>L-ascorbate</name>
        <dbReference type="ChEBI" id="CHEBI:38290"/>
    </cofactor>
</comment>
<evidence type="ECO:0000256" key="12">
    <source>
        <dbReference type="ARBA" id="ARBA00023004"/>
    </source>
</evidence>
<accession>I3T6T2</accession>
<evidence type="ECO:0000313" key="18">
    <source>
        <dbReference type="EMBL" id="AFK48224.1"/>
    </source>
</evidence>
<evidence type="ECO:0000256" key="13">
    <source>
        <dbReference type="ARBA" id="ARBA00023136"/>
    </source>
</evidence>
<dbReference type="Pfam" id="PF13640">
    <property type="entry name" value="2OG-FeII_Oxy_3"/>
    <property type="match status" value="1"/>
</dbReference>
<evidence type="ECO:0000256" key="16">
    <source>
        <dbReference type="SAM" id="MobiDB-lite"/>
    </source>
</evidence>
<dbReference type="EC" id="1.14.11.2" evidence="4"/>
<dbReference type="InterPro" id="IPR005123">
    <property type="entry name" value="Oxoglu/Fe-dep_dioxygenase_dom"/>
</dbReference>
<feature type="domain" description="Fe2OG dioxygenase" evidence="17">
    <location>
        <begin position="60"/>
        <end position="183"/>
    </location>
</feature>
<name>I3T6T2_LOTJA</name>
<evidence type="ECO:0000256" key="5">
    <source>
        <dbReference type="ARBA" id="ARBA00022692"/>
    </source>
</evidence>
<evidence type="ECO:0000256" key="11">
    <source>
        <dbReference type="ARBA" id="ARBA00023002"/>
    </source>
</evidence>
<keyword evidence="6" id="KW-0479">Metal-binding</keyword>
<keyword evidence="12" id="KW-0408">Iron</keyword>
<keyword evidence="9" id="KW-0735">Signal-anchor</keyword>
<keyword evidence="8" id="KW-0223">Dioxygenase</keyword>
<feature type="compositionally biased region" description="Polar residues" evidence="16">
    <location>
        <begin position="14"/>
        <end position="25"/>
    </location>
</feature>
<evidence type="ECO:0000256" key="10">
    <source>
        <dbReference type="ARBA" id="ARBA00022989"/>
    </source>
</evidence>
<sequence length="188" mass="21017">MINLAKPHMAKSSVVDSQTGKSVGSRVRTSSGMFLKRGKDKVIQTIEKRIADFAFIPVENGEGLQVLHYEVGQKYEPHYDYFLDEFNTKNGGQRIATVLMYLSDVEEGGETIFPAAKANFSSVPWYNDLSVCAKKGLSVKPKRGDALLFWSIRPDATLDPSSLHGGCPVIRGNKWSSTKWMHLEEYKV</sequence>
<evidence type="ECO:0000256" key="2">
    <source>
        <dbReference type="ARBA" id="ARBA00004648"/>
    </source>
</evidence>
<dbReference type="PANTHER" id="PTHR10869:SF232">
    <property type="entry name" value="PROLYL 4-HYDROXYLASE SUBUNIT ALPHA-LIKE PROTEIN"/>
    <property type="match status" value="1"/>
</dbReference>
<evidence type="ECO:0000256" key="7">
    <source>
        <dbReference type="ARBA" id="ARBA00022824"/>
    </source>
</evidence>
<comment type="subcellular location">
    <subcellularLocation>
        <location evidence="2">Endoplasmic reticulum membrane</location>
        <topology evidence="2">Single-pass type II membrane protein</topology>
    </subcellularLocation>
</comment>
<reference evidence="18" key="1">
    <citation type="submission" date="2012-05" db="EMBL/GenBank/DDBJ databases">
        <authorList>
            <person name="Krishnakumar V."/>
            <person name="Cheung F."/>
            <person name="Xiao Y."/>
            <person name="Chan A."/>
            <person name="Moskal W.A."/>
            <person name="Town C.D."/>
        </authorList>
    </citation>
    <scope>NUCLEOTIDE SEQUENCE</scope>
</reference>
<dbReference type="GO" id="GO:0004656">
    <property type="term" value="F:procollagen-proline 4-dioxygenase activity"/>
    <property type="evidence" value="ECO:0007669"/>
    <property type="project" value="UniProtKB-EC"/>
</dbReference>
<dbReference type="InterPro" id="IPR045054">
    <property type="entry name" value="P4HA-like"/>
</dbReference>
<dbReference type="Gene3D" id="2.60.120.620">
    <property type="entry name" value="q2cbj1_9rhob like domain"/>
    <property type="match status" value="1"/>
</dbReference>
<keyword evidence="11" id="KW-0560">Oxidoreductase</keyword>
<keyword evidence="5" id="KW-0812">Transmembrane</keyword>
<dbReference type="GO" id="GO:0005506">
    <property type="term" value="F:iron ion binding"/>
    <property type="evidence" value="ECO:0007669"/>
    <property type="project" value="InterPro"/>
</dbReference>
<evidence type="ECO:0000256" key="8">
    <source>
        <dbReference type="ARBA" id="ARBA00022964"/>
    </source>
</evidence>
<dbReference type="EMBL" id="BT148430">
    <property type="protein sequence ID" value="AFK48224.1"/>
    <property type="molecule type" value="mRNA"/>
</dbReference>
<dbReference type="PANTHER" id="PTHR10869">
    <property type="entry name" value="PROLYL 4-HYDROXYLASE ALPHA SUBUNIT"/>
    <property type="match status" value="1"/>
</dbReference>
<dbReference type="AlphaFoldDB" id="I3T6T2"/>
<dbReference type="PROSITE" id="PS51471">
    <property type="entry name" value="FE2OG_OXY"/>
    <property type="match status" value="1"/>
</dbReference>
<evidence type="ECO:0000256" key="4">
    <source>
        <dbReference type="ARBA" id="ARBA00012269"/>
    </source>
</evidence>
<proteinExistence type="evidence at transcript level"/>
<protein>
    <recommendedName>
        <fullName evidence="4">procollagen-proline 4-dioxygenase</fullName>
        <ecNumber evidence="4">1.14.11.2</ecNumber>
    </recommendedName>
</protein>
<comment type="similarity">
    <text evidence="3">Belongs to the P4HA family.</text>
</comment>
<evidence type="ECO:0000256" key="1">
    <source>
        <dbReference type="ARBA" id="ARBA00001961"/>
    </source>
</evidence>
<evidence type="ECO:0000256" key="3">
    <source>
        <dbReference type="ARBA" id="ARBA00006511"/>
    </source>
</evidence>
<keyword evidence="14" id="KW-0325">Glycoprotein</keyword>
<evidence type="ECO:0000256" key="6">
    <source>
        <dbReference type="ARBA" id="ARBA00022723"/>
    </source>
</evidence>
<dbReference type="SMART" id="SM00702">
    <property type="entry name" value="P4Hc"/>
    <property type="match status" value="1"/>
</dbReference>
<keyword evidence="13" id="KW-0472">Membrane</keyword>